<accession>A0ABV2LBL3</accession>
<evidence type="ECO:0000313" key="3">
    <source>
        <dbReference type="EMBL" id="MET3695222.1"/>
    </source>
</evidence>
<name>A0ABV2LBL3_9HYPH</name>
<dbReference type="InterPro" id="IPR009003">
    <property type="entry name" value="Peptidase_S1_PA"/>
</dbReference>
<keyword evidence="3" id="KW-0645">Protease</keyword>
<comment type="caution">
    <text evidence="3">The sequence shown here is derived from an EMBL/GenBank/DDBJ whole genome shotgun (WGS) entry which is preliminary data.</text>
</comment>
<organism evidence="3 4">
    <name type="scientific">Methylobacterium goesingense</name>
    <dbReference type="NCBI Taxonomy" id="243690"/>
    <lineage>
        <taxon>Bacteria</taxon>
        <taxon>Pseudomonadati</taxon>
        <taxon>Pseudomonadota</taxon>
        <taxon>Alphaproteobacteria</taxon>
        <taxon>Hyphomicrobiales</taxon>
        <taxon>Methylobacteriaceae</taxon>
        <taxon>Methylobacterium</taxon>
    </lineage>
</organism>
<evidence type="ECO:0000256" key="2">
    <source>
        <dbReference type="SAM" id="SignalP"/>
    </source>
</evidence>
<dbReference type="Gene3D" id="2.40.10.10">
    <property type="entry name" value="Trypsin-like serine proteases"/>
    <property type="match status" value="2"/>
</dbReference>
<feature type="chain" id="PRO_5046043117" evidence="2">
    <location>
        <begin position="28"/>
        <end position="403"/>
    </location>
</feature>
<feature type="signal peptide" evidence="2">
    <location>
        <begin position="1"/>
        <end position="27"/>
    </location>
</feature>
<dbReference type="PANTHER" id="PTHR43019:SF23">
    <property type="entry name" value="PROTEASE DO-LIKE 5, CHLOROPLASTIC"/>
    <property type="match status" value="1"/>
</dbReference>
<dbReference type="Pfam" id="PF13365">
    <property type="entry name" value="Trypsin_2"/>
    <property type="match status" value="1"/>
</dbReference>
<dbReference type="PANTHER" id="PTHR43019">
    <property type="entry name" value="SERINE ENDOPROTEASE DEGS"/>
    <property type="match status" value="1"/>
</dbReference>
<evidence type="ECO:0000313" key="4">
    <source>
        <dbReference type="Proteomes" id="UP001549145"/>
    </source>
</evidence>
<dbReference type="Proteomes" id="UP001549145">
    <property type="component" value="Unassembled WGS sequence"/>
</dbReference>
<dbReference type="GO" id="GO:0008233">
    <property type="term" value="F:peptidase activity"/>
    <property type="evidence" value="ECO:0007669"/>
    <property type="project" value="UniProtKB-KW"/>
</dbReference>
<gene>
    <name evidence="3" type="ORF">ABID43_004788</name>
</gene>
<reference evidence="3 4" key="1">
    <citation type="submission" date="2024-06" db="EMBL/GenBank/DDBJ databases">
        <title>Genomic Encyclopedia of Type Strains, Phase IV (KMG-IV): sequencing the most valuable type-strain genomes for metagenomic binning, comparative biology and taxonomic classification.</title>
        <authorList>
            <person name="Goeker M."/>
        </authorList>
    </citation>
    <scope>NUCLEOTIDE SEQUENCE [LARGE SCALE GENOMIC DNA]</scope>
    <source>
        <strain evidence="3 4">DSM 21331</strain>
    </source>
</reference>
<dbReference type="PRINTS" id="PR00834">
    <property type="entry name" value="PROTEASES2C"/>
</dbReference>
<sequence length="403" mass="42375">MRLVLRPFLIGLLALAAALPAPRAATAAPVLGVDKTIGKVSGWSIGVSRSTDGCLAAATYEDQTTVWMGFNGERDEAFLAFTNPKWRSIEPDRIYQLMMLTGRGRWKGQFTGLERGADRGLMASGLKKSFVLDIARAGGIEVLFERKSIARLSLSGSSDAISAMIDCQKAIVEAKAEAAPPRNKPNPDAGVTPKRESGSSGTGFFVSEAGHVLTNNHVISGCTEINIAKFGLPSLRARLVATDVQNDLAVLSTAFEHPVVPALSLKPRVGESVYAYGFPLPNLLAASGNFTVGNITAAAGLGDDTRMLQISTPVQPGNSGGPLIDQYGAVVGVIASKLNAMTVAKVNNDIPQNVNFAIKSMIALNFLDSNGIVTASGARNPTPLDPATVAEQAKAYTVHVTCR</sequence>
<keyword evidence="2" id="KW-0732">Signal</keyword>
<proteinExistence type="predicted"/>
<keyword evidence="4" id="KW-1185">Reference proteome</keyword>
<dbReference type="InterPro" id="IPR001940">
    <property type="entry name" value="Peptidase_S1C"/>
</dbReference>
<dbReference type="GO" id="GO:0006508">
    <property type="term" value="P:proteolysis"/>
    <property type="evidence" value="ECO:0007669"/>
    <property type="project" value="UniProtKB-KW"/>
</dbReference>
<dbReference type="InterPro" id="IPR043504">
    <property type="entry name" value="Peptidase_S1_PA_chymotrypsin"/>
</dbReference>
<dbReference type="SUPFAM" id="SSF50494">
    <property type="entry name" value="Trypsin-like serine proteases"/>
    <property type="match status" value="1"/>
</dbReference>
<evidence type="ECO:0000256" key="1">
    <source>
        <dbReference type="SAM" id="MobiDB-lite"/>
    </source>
</evidence>
<keyword evidence="3" id="KW-0378">Hydrolase</keyword>
<feature type="region of interest" description="Disordered" evidence="1">
    <location>
        <begin position="176"/>
        <end position="200"/>
    </location>
</feature>
<dbReference type="RefSeq" id="WP_238280149.1">
    <property type="nucleotide sequence ID" value="NZ_BPQL01000078.1"/>
</dbReference>
<protein>
    <submittedName>
        <fullName evidence="3">S1-C subfamily serine protease</fullName>
    </submittedName>
</protein>
<dbReference type="EMBL" id="JBEPMM010000024">
    <property type="protein sequence ID" value="MET3695222.1"/>
    <property type="molecule type" value="Genomic_DNA"/>
</dbReference>